<dbReference type="Proteomes" id="UP000256780">
    <property type="component" value="Chromosome CBM2587_b"/>
</dbReference>
<proteinExistence type="predicted"/>
<accession>A0A975XED9</accession>
<reference evidence="2 3" key="1">
    <citation type="submission" date="2018-01" db="EMBL/GenBank/DDBJ databases">
        <authorList>
            <person name="Clerissi C."/>
        </authorList>
    </citation>
    <scope>NUCLEOTIDE SEQUENCE [LARGE SCALE GENOMIC DNA]</scope>
    <source>
        <strain evidence="2">Cupriavidus sp. LMG 19464</strain>
    </source>
</reference>
<gene>
    <name evidence="2" type="ORF">CBM2587_B90259</name>
</gene>
<sequence>MQPGRAPQAIALRLAFGRRAVGVDVPGVFVPVGGYGQARALRPRLRRCMHVHHRRPRLHENEQEHGPGETHEVGMQTH</sequence>
<evidence type="ECO:0000313" key="2">
    <source>
        <dbReference type="EMBL" id="SOY67809.1"/>
    </source>
</evidence>
<protein>
    <submittedName>
        <fullName evidence="2">Uncharacterized protein</fullName>
    </submittedName>
</protein>
<evidence type="ECO:0000256" key="1">
    <source>
        <dbReference type="SAM" id="MobiDB-lite"/>
    </source>
</evidence>
<feature type="region of interest" description="Disordered" evidence="1">
    <location>
        <begin position="53"/>
        <end position="78"/>
    </location>
</feature>
<comment type="caution">
    <text evidence="2">The sequence shown here is derived from an EMBL/GenBank/DDBJ whole genome shotgun (WGS) entry which is preliminary data.</text>
</comment>
<dbReference type="AlphaFoldDB" id="A0A975XED9"/>
<organism evidence="2 3">
    <name type="scientific">Cupriavidus taiwanensis</name>
    <dbReference type="NCBI Taxonomy" id="164546"/>
    <lineage>
        <taxon>Bacteria</taxon>
        <taxon>Pseudomonadati</taxon>
        <taxon>Pseudomonadota</taxon>
        <taxon>Betaproteobacteria</taxon>
        <taxon>Burkholderiales</taxon>
        <taxon>Burkholderiaceae</taxon>
        <taxon>Cupriavidus</taxon>
    </lineage>
</organism>
<feature type="compositionally biased region" description="Basic and acidic residues" evidence="1">
    <location>
        <begin position="58"/>
        <end position="72"/>
    </location>
</feature>
<evidence type="ECO:0000313" key="3">
    <source>
        <dbReference type="Proteomes" id="UP000256780"/>
    </source>
</evidence>
<dbReference type="EMBL" id="OFSQ01000038">
    <property type="protein sequence ID" value="SOY67809.1"/>
    <property type="molecule type" value="Genomic_DNA"/>
</dbReference>
<name>A0A975XED9_9BURK</name>